<protein>
    <submittedName>
        <fullName evidence="2">Uncharacterized protein</fullName>
    </submittedName>
</protein>
<dbReference type="AlphaFoldDB" id="A0AAD4DJ14"/>
<evidence type="ECO:0000313" key="3">
    <source>
        <dbReference type="Proteomes" id="UP001194580"/>
    </source>
</evidence>
<dbReference type="PANTHER" id="PTHR38360">
    <property type="entry name" value="OS03G0120000 PROTEIN"/>
    <property type="match status" value="1"/>
</dbReference>
<dbReference type="EMBL" id="JAAAIL010000123">
    <property type="protein sequence ID" value="KAG0279453.1"/>
    <property type="molecule type" value="Genomic_DNA"/>
</dbReference>
<accession>A0AAD4DJ14</accession>
<comment type="caution">
    <text evidence="2">The sequence shown here is derived from an EMBL/GenBank/DDBJ whole genome shotgun (WGS) entry which is preliminary data.</text>
</comment>
<reference evidence="2" key="1">
    <citation type="journal article" date="2020" name="Fungal Divers.">
        <title>Resolving the Mortierellaceae phylogeny through synthesis of multi-gene phylogenetics and phylogenomics.</title>
        <authorList>
            <person name="Vandepol N."/>
            <person name="Liber J."/>
            <person name="Desiro A."/>
            <person name="Na H."/>
            <person name="Kennedy M."/>
            <person name="Barry K."/>
            <person name="Grigoriev I.V."/>
            <person name="Miller A.N."/>
            <person name="O'Donnell K."/>
            <person name="Stajich J.E."/>
            <person name="Bonito G."/>
        </authorList>
    </citation>
    <scope>NUCLEOTIDE SEQUENCE</scope>
    <source>
        <strain evidence="2">NRRL 28262</strain>
    </source>
</reference>
<dbReference type="PANTHER" id="PTHR38360:SF1">
    <property type="entry name" value="F12P19.7"/>
    <property type="match status" value="1"/>
</dbReference>
<keyword evidence="3" id="KW-1185">Reference proteome</keyword>
<feature type="transmembrane region" description="Helical" evidence="1">
    <location>
        <begin position="447"/>
        <end position="467"/>
    </location>
</feature>
<gene>
    <name evidence="2" type="ORF">BGZ95_001156</name>
</gene>
<organism evidence="2 3">
    <name type="scientific">Linnemannia exigua</name>
    <dbReference type="NCBI Taxonomy" id="604196"/>
    <lineage>
        <taxon>Eukaryota</taxon>
        <taxon>Fungi</taxon>
        <taxon>Fungi incertae sedis</taxon>
        <taxon>Mucoromycota</taxon>
        <taxon>Mortierellomycotina</taxon>
        <taxon>Mortierellomycetes</taxon>
        <taxon>Mortierellales</taxon>
        <taxon>Mortierellaceae</taxon>
        <taxon>Linnemannia</taxon>
    </lineage>
</organism>
<dbReference type="Proteomes" id="UP001194580">
    <property type="component" value="Unassembled WGS sequence"/>
</dbReference>
<evidence type="ECO:0000313" key="2">
    <source>
        <dbReference type="EMBL" id="KAG0279453.1"/>
    </source>
</evidence>
<proteinExistence type="predicted"/>
<name>A0AAD4DJ14_9FUNG</name>
<evidence type="ECO:0000256" key="1">
    <source>
        <dbReference type="SAM" id="Phobius"/>
    </source>
</evidence>
<keyword evidence="1" id="KW-0812">Transmembrane</keyword>
<keyword evidence="1" id="KW-1133">Transmembrane helix</keyword>
<sequence length="492" mass="53731">MVASISAQGQDPTYCGGQVTGGAEGTFSVEYHANFAVLTMNGLNNNQQSKESYILYCSELPVPPYELLGYGVDTSLSQFKVPVTNVLVGGSYTSSYVELAGGRTTIKVLEDPQNIVSPCLQTLVKNGSIIALDDSNFNQYNNINVGFRINQHQAQVKDVWIPMSIEVSPLLRVEYIKAVSLFFNNGQNATMTYEKIKGSYNNLSIDMKNIPAEKKKRIGWVKYDFTRGSWTLRNSAFTRGIITDAGGIPFPLSGDGVNDNADISLSDFKILVSNADILIDQTEFNGNKGGETTVLAYWRKLAGFTGSDNPRVLDEKNVYSLDATVNMVGISDYQYRMPSRPDLLLRDVIHVQYRTYNPDHNLRFLNKNFLFAQGASIKLGPENCDMENTMTPFPYNSGDITMSPLKPSFSGDPNGPPALIGGGIYGAGGDSQGGDASGGGGSKTKNVVIAVVSVAAVLGAAFAFAFYKWSRRAKEDRFIELEEEMNNEIPLN</sequence>
<keyword evidence="1" id="KW-0472">Membrane</keyword>